<name>A0A428MHY5_9BACT</name>
<reference evidence="2 3" key="1">
    <citation type="submission" date="2018-12" db="EMBL/GenBank/DDBJ databases">
        <title>Sequencing of bacterial isolates from soil warming experiment in Harvard Forest, Massachusetts, USA.</title>
        <authorList>
            <person name="Deangelis K."/>
        </authorList>
    </citation>
    <scope>NUCLEOTIDE SEQUENCE [LARGE SCALE GENOMIC DNA]</scope>
    <source>
        <strain evidence="2 3">EB153</strain>
    </source>
</reference>
<evidence type="ECO:0000313" key="2">
    <source>
        <dbReference type="EMBL" id="RSL16496.1"/>
    </source>
</evidence>
<dbReference type="Proteomes" id="UP000269669">
    <property type="component" value="Unassembled WGS sequence"/>
</dbReference>
<gene>
    <name evidence="2" type="ORF">EDE15_2012</name>
</gene>
<evidence type="ECO:0000256" key="1">
    <source>
        <dbReference type="SAM" id="SignalP"/>
    </source>
</evidence>
<organism evidence="2 3">
    <name type="scientific">Edaphobacter aggregans</name>
    <dbReference type="NCBI Taxonomy" id="570835"/>
    <lineage>
        <taxon>Bacteria</taxon>
        <taxon>Pseudomonadati</taxon>
        <taxon>Acidobacteriota</taxon>
        <taxon>Terriglobia</taxon>
        <taxon>Terriglobales</taxon>
        <taxon>Acidobacteriaceae</taxon>
        <taxon>Edaphobacter</taxon>
    </lineage>
</organism>
<feature type="chain" id="PRO_5019209067" evidence="1">
    <location>
        <begin position="26"/>
        <end position="221"/>
    </location>
</feature>
<feature type="signal peptide" evidence="1">
    <location>
        <begin position="1"/>
        <end position="25"/>
    </location>
</feature>
<protein>
    <submittedName>
        <fullName evidence="2">Uncharacterized protein</fullName>
    </submittedName>
</protein>
<dbReference type="EMBL" id="RSDW01000001">
    <property type="protein sequence ID" value="RSL16496.1"/>
    <property type="molecule type" value="Genomic_DNA"/>
</dbReference>
<keyword evidence="3" id="KW-1185">Reference proteome</keyword>
<dbReference type="AlphaFoldDB" id="A0A428MHY5"/>
<comment type="caution">
    <text evidence="2">The sequence shown here is derived from an EMBL/GenBank/DDBJ whole genome shotgun (WGS) entry which is preliminary data.</text>
</comment>
<sequence>MKHPFARSLTSLVVLLAALTLTAQAPQQSGTLLIAGHSGQAPTVQINGRSYVDIESLARLTHGSLSFQSNQITLALPGSPTNSPAAKTAPTGFSTGFLKAAIEVMTEIREWRVAIVNAVQTNNPVDEVWVSRFSRATRSKLALASAAIETDADRSAFQLVTNGFNNMQQLSDKYVQRRKNLQFTPTNSFDNDPLDQKVLSCAQGLAALAVNNQFKDVPSCH</sequence>
<dbReference type="OrthoDB" id="119599at2"/>
<proteinExistence type="predicted"/>
<evidence type="ECO:0000313" key="3">
    <source>
        <dbReference type="Proteomes" id="UP000269669"/>
    </source>
</evidence>
<accession>A0A428MHY5</accession>
<dbReference type="RefSeq" id="WP_125485091.1">
    <property type="nucleotide sequence ID" value="NZ_RSDW01000001.1"/>
</dbReference>
<keyword evidence="1" id="KW-0732">Signal</keyword>